<proteinExistence type="predicted"/>
<feature type="compositionally biased region" description="Low complexity" evidence="1">
    <location>
        <begin position="1"/>
        <end position="15"/>
    </location>
</feature>
<evidence type="ECO:0000313" key="3">
    <source>
        <dbReference type="Proteomes" id="UP000729402"/>
    </source>
</evidence>
<keyword evidence="3" id="KW-1185">Reference proteome</keyword>
<evidence type="ECO:0000256" key="1">
    <source>
        <dbReference type="SAM" id="MobiDB-lite"/>
    </source>
</evidence>
<reference evidence="2" key="1">
    <citation type="journal article" date="2021" name="bioRxiv">
        <title>Whole Genome Assembly and Annotation of Northern Wild Rice, Zizania palustris L., Supports a Whole Genome Duplication in the Zizania Genus.</title>
        <authorList>
            <person name="Haas M."/>
            <person name="Kono T."/>
            <person name="Macchietto M."/>
            <person name="Millas R."/>
            <person name="McGilp L."/>
            <person name="Shao M."/>
            <person name="Duquette J."/>
            <person name="Hirsch C.N."/>
            <person name="Kimball J."/>
        </authorList>
    </citation>
    <scope>NUCLEOTIDE SEQUENCE</scope>
    <source>
        <tissue evidence="2">Fresh leaf tissue</tissue>
    </source>
</reference>
<feature type="region of interest" description="Disordered" evidence="1">
    <location>
        <begin position="1"/>
        <end position="69"/>
    </location>
</feature>
<comment type="caution">
    <text evidence="2">The sequence shown here is derived from an EMBL/GenBank/DDBJ whole genome shotgun (WGS) entry which is preliminary data.</text>
</comment>
<gene>
    <name evidence="2" type="ORF">GUJ93_ZPchr0003g17070</name>
</gene>
<dbReference type="AlphaFoldDB" id="A0A8J5STC4"/>
<dbReference type="Proteomes" id="UP000729402">
    <property type="component" value="Unassembled WGS sequence"/>
</dbReference>
<sequence>MWGEGAARAGPTVGAAAGGAAGGAVANGEKQPAGRGWPGEQWLAGPRVERRPVGSSNQQGGASRGSSGQ</sequence>
<accession>A0A8J5STC4</accession>
<protein>
    <submittedName>
        <fullName evidence="2">Uncharacterized protein</fullName>
    </submittedName>
</protein>
<evidence type="ECO:0000313" key="2">
    <source>
        <dbReference type="EMBL" id="KAG8061044.1"/>
    </source>
</evidence>
<dbReference type="EMBL" id="JAAALK010000286">
    <property type="protein sequence ID" value="KAG8061044.1"/>
    <property type="molecule type" value="Genomic_DNA"/>
</dbReference>
<name>A0A8J5STC4_ZIZPA</name>
<feature type="compositionally biased region" description="Low complexity" evidence="1">
    <location>
        <begin position="54"/>
        <end position="69"/>
    </location>
</feature>
<organism evidence="2 3">
    <name type="scientific">Zizania palustris</name>
    <name type="common">Northern wild rice</name>
    <dbReference type="NCBI Taxonomy" id="103762"/>
    <lineage>
        <taxon>Eukaryota</taxon>
        <taxon>Viridiplantae</taxon>
        <taxon>Streptophyta</taxon>
        <taxon>Embryophyta</taxon>
        <taxon>Tracheophyta</taxon>
        <taxon>Spermatophyta</taxon>
        <taxon>Magnoliopsida</taxon>
        <taxon>Liliopsida</taxon>
        <taxon>Poales</taxon>
        <taxon>Poaceae</taxon>
        <taxon>BOP clade</taxon>
        <taxon>Oryzoideae</taxon>
        <taxon>Oryzeae</taxon>
        <taxon>Zizaniinae</taxon>
        <taxon>Zizania</taxon>
    </lineage>
</organism>
<reference evidence="2" key="2">
    <citation type="submission" date="2021-02" db="EMBL/GenBank/DDBJ databases">
        <authorList>
            <person name="Kimball J.A."/>
            <person name="Haas M.W."/>
            <person name="Macchietto M."/>
            <person name="Kono T."/>
            <person name="Duquette J."/>
            <person name="Shao M."/>
        </authorList>
    </citation>
    <scope>NUCLEOTIDE SEQUENCE</scope>
    <source>
        <tissue evidence="2">Fresh leaf tissue</tissue>
    </source>
</reference>